<evidence type="ECO:0000313" key="2">
    <source>
        <dbReference type="Proteomes" id="UP001324634"/>
    </source>
</evidence>
<accession>A0AAX4HK95</accession>
<sequence>MKAKDCTRPNRMVIMRYFALSLILVSVEMVHACELVEIIHNEKKVKVCFNKKTERYLSAECKSIETCFIQKKIEFKFFPDQSPGFSLCYQLEGKPFFAEVSGKSEKVPMCFKAPYYVDQEHLFMSFKKVKP</sequence>
<keyword evidence="2" id="KW-1185">Reference proteome</keyword>
<reference evidence="1 2" key="1">
    <citation type="submission" date="2023-11" db="EMBL/GenBank/DDBJ databases">
        <title>Peredibacter starrii A3.12.</title>
        <authorList>
            <person name="Mitchell R.J."/>
        </authorList>
    </citation>
    <scope>NUCLEOTIDE SEQUENCE [LARGE SCALE GENOMIC DNA]</scope>
    <source>
        <strain evidence="1 2">A3.12</strain>
    </source>
</reference>
<gene>
    <name evidence="1" type="ORF">SOO65_13160</name>
</gene>
<dbReference type="RefSeq" id="WP_321390707.1">
    <property type="nucleotide sequence ID" value="NZ_CP139487.1"/>
</dbReference>
<dbReference type="KEGG" id="psti:SOO65_13160"/>
<dbReference type="AlphaFoldDB" id="A0AAX4HK95"/>
<protein>
    <recommendedName>
        <fullName evidence="3">Secreted protein</fullName>
    </recommendedName>
</protein>
<dbReference type="EMBL" id="CP139487">
    <property type="protein sequence ID" value="WPU63638.1"/>
    <property type="molecule type" value="Genomic_DNA"/>
</dbReference>
<name>A0AAX4HK95_9BACT</name>
<organism evidence="1 2">
    <name type="scientific">Peredibacter starrii</name>
    <dbReference type="NCBI Taxonomy" id="28202"/>
    <lineage>
        <taxon>Bacteria</taxon>
        <taxon>Pseudomonadati</taxon>
        <taxon>Bdellovibrionota</taxon>
        <taxon>Bacteriovoracia</taxon>
        <taxon>Bacteriovoracales</taxon>
        <taxon>Bacteriovoracaceae</taxon>
        <taxon>Peredibacter</taxon>
    </lineage>
</organism>
<proteinExistence type="predicted"/>
<dbReference type="Proteomes" id="UP001324634">
    <property type="component" value="Chromosome"/>
</dbReference>
<evidence type="ECO:0000313" key="1">
    <source>
        <dbReference type="EMBL" id="WPU63638.1"/>
    </source>
</evidence>
<evidence type="ECO:0008006" key="3">
    <source>
        <dbReference type="Google" id="ProtNLM"/>
    </source>
</evidence>